<sequence>MAESRDGNRRRFNAFAMDMEKTICISLRFNALEHLHHLLCL</sequence>
<dbReference type="AlphaFoldDB" id="A0A1R3HR99"/>
<evidence type="ECO:0000313" key="1">
    <source>
        <dbReference type="EMBL" id="OMO72868.1"/>
    </source>
</evidence>
<name>A0A1R3HR99_9ROSI</name>
<dbReference type="Proteomes" id="UP000187203">
    <property type="component" value="Unassembled WGS sequence"/>
</dbReference>
<organism evidence="1 2">
    <name type="scientific">Corchorus olitorius</name>
    <dbReference type="NCBI Taxonomy" id="93759"/>
    <lineage>
        <taxon>Eukaryota</taxon>
        <taxon>Viridiplantae</taxon>
        <taxon>Streptophyta</taxon>
        <taxon>Embryophyta</taxon>
        <taxon>Tracheophyta</taxon>
        <taxon>Spermatophyta</taxon>
        <taxon>Magnoliopsida</taxon>
        <taxon>eudicotyledons</taxon>
        <taxon>Gunneridae</taxon>
        <taxon>Pentapetalae</taxon>
        <taxon>rosids</taxon>
        <taxon>malvids</taxon>
        <taxon>Malvales</taxon>
        <taxon>Malvaceae</taxon>
        <taxon>Grewioideae</taxon>
        <taxon>Apeibeae</taxon>
        <taxon>Corchorus</taxon>
    </lineage>
</organism>
<keyword evidence="2" id="KW-1185">Reference proteome</keyword>
<reference evidence="2" key="1">
    <citation type="submission" date="2013-09" db="EMBL/GenBank/DDBJ databases">
        <title>Corchorus olitorius genome sequencing.</title>
        <authorList>
            <person name="Alam M."/>
            <person name="Haque M.S."/>
            <person name="Islam M.S."/>
            <person name="Emdad E.M."/>
            <person name="Islam M.M."/>
            <person name="Ahmed B."/>
            <person name="Halim A."/>
            <person name="Hossen Q.M.M."/>
            <person name="Hossain M.Z."/>
            <person name="Ahmed R."/>
            <person name="Khan M.M."/>
            <person name="Islam R."/>
            <person name="Rashid M.M."/>
            <person name="Khan S.A."/>
            <person name="Rahman M.S."/>
            <person name="Alam M."/>
            <person name="Yahiya A.S."/>
            <person name="Khan M.S."/>
            <person name="Azam M.S."/>
            <person name="Haque T."/>
            <person name="Lashkar M.Z.H."/>
            <person name="Akhand A.I."/>
            <person name="Morshed G."/>
            <person name="Roy S."/>
            <person name="Uddin K.S."/>
            <person name="Rabeya T."/>
            <person name="Hossain A.S."/>
            <person name="Chowdhury A."/>
            <person name="Snigdha A.R."/>
            <person name="Mortoza M.S."/>
            <person name="Matin S.A."/>
            <person name="Hoque S.M.E."/>
            <person name="Islam M.K."/>
            <person name="Roy D.K."/>
            <person name="Haider R."/>
            <person name="Moosa M.M."/>
            <person name="Elias S.M."/>
            <person name="Hasan A.M."/>
            <person name="Jahan S."/>
            <person name="Shafiuddin M."/>
            <person name="Mahmood N."/>
            <person name="Shommy N.S."/>
        </authorList>
    </citation>
    <scope>NUCLEOTIDE SEQUENCE [LARGE SCALE GENOMIC DNA]</scope>
    <source>
        <strain evidence="2">cv. O-4</strain>
    </source>
</reference>
<proteinExistence type="predicted"/>
<gene>
    <name evidence="1" type="ORF">COLO4_27427</name>
</gene>
<evidence type="ECO:0000313" key="2">
    <source>
        <dbReference type="Proteomes" id="UP000187203"/>
    </source>
</evidence>
<comment type="caution">
    <text evidence="1">The sequence shown here is derived from an EMBL/GenBank/DDBJ whole genome shotgun (WGS) entry which is preliminary data.</text>
</comment>
<accession>A0A1R3HR99</accession>
<dbReference type="EMBL" id="AWUE01019557">
    <property type="protein sequence ID" value="OMO72868.1"/>
    <property type="molecule type" value="Genomic_DNA"/>
</dbReference>
<protein>
    <submittedName>
        <fullName evidence="1">Uncharacterized protein</fullName>
    </submittedName>
</protein>